<dbReference type="InterPro" id="IPR029026">
    <property type="entry name" value="tRNA_m1G_MTases_N"/>
</dbReference>
<dbReference type="SMART" id="SM00967">
    <property type="entry name" value="SpoU_sub_bind"/>
    <property type="match status" value="1"/>
</dbReference>
<feature type="domain" description="RNA 2-O ribose methyltransferase substrate binding" evidence="5">
    <location>
        <begin position="284"/>
        <end position="360"/>
    </location>
</feature>
<protein>
    <submittedName>
        <fullName evidence="6">rRNA methyltransferase</fullName>
    </submittedName>
</protein>
<dbReference type="GO" id="GO:0032259">
    <property type="term" value="P:methylation"/>
    <property type="evidence" value="ECO:0007669"/>
    <property type="project" value="UniProtKB-KW"/>
</dbReference>
<dbReference type="SUPFAM" id="SSF55315">
    <property type="entry name" value="L30e-like"/>
    <property type="match status" value="1"/>
</dbReference>
<dbReference type="InterPro" id="IPR004441">
    <property type="entry name" value="rRNA_MeTrfase_TrmH"/>
</dbReference>
<dbReference type="GO" id="GO:0008173">
    <property type="term" value="F:RNA methyltransferase activity"/>
    <property type="evidence" value="ECO:0007669"/>
    <property type="project" value="InterPro"/>
</dbReference>
<dbReference type="EMBL" id="CZDF01000172">
    <property type="protein sequence ID" value="CUR35218.1"/>
    <property type="molecule type" value="Genomic_DNA"/>
</dbReference>
<dbReference type="GO" id="GO:0003723">
    <property type="term" value="F:RNA binding"/>
    <property type="evidence" value="ECO:0007669"/>
    <property type="project" value="InterPro"/>
</dbReference>
<dbReference type="RefSeq" id="WP_083580191.1">
    <property type="nucleotide sequence ID" value="NZ_LN889813.1"/>
</dbReference>
<evidence type="ECO:0000313" key="7">
    <source>
        <dbReference type="Proteomes" id="UP000184315"/>
    </source>
</evidence>
<dbReference type="PANTHER" id="PTHR46429:SF1">
    <property type="entry name" value="23S RRNA (GUANOSINE-2'-O-)-METHYLTRANSFERASE RLMB"/>
    <property type="match status" value="1"/>
</dbReference>
<feature type="compositionally biased region" description="Basic and acidic residues" evidence="4">
    <location>
        <begin position="232"/>
        <end position="246"/>
    </location>
</feature>
<dbReference type="SUPFAM" id="SSF75217">
    <property type="entry name" value="alpha/beta knot"/>
    <property type="match status" value="1"/>
</dbReference>
<dbReference type="AlphaFoldDB" id="A0A1J1LT85"/>
<evidence type="ECO:0000256" key="2">
    <source>
        <dbReference type="ARBA" id="ARBA00022603"/>
    </source>
</evidence>
<dbReference type="Gene3D" id="3.30.1330.30">
    <property type="match status" value="1"/>
</dbReference>
<dbReference type="NCBIfam" id="TIGR00186">
    <property type="entry name" value="rRNA_methyl_3"/>
    <property type="match status" value="1"/>
</dbReference>
<dbReference type="PANTHER" id="PTHR46429">
    <property type="entry name" value="23S RRNA (GUANOSINE-2'-O-)-METHYLTRANSFERASE RLMB"/>
    <property type="match status" value="1"/>
</dbReference>
<feature type="compositionally biased region" description="Basic residues" evidence="4">
    <location>
        <begin position="247"/>
        <end position="260"/>
    </location>
</feature>
<name>A0A1J1LT85_9CYAN</name>
<feature type="compositionally biased region" description="Basic and acidic residues" evidence="4">
    <location>
        <begin position="261"/>
        <end position="270"/>
    </location>
</feature>
<dbReference type="Pfam" id="PF00588">
    <property type="entry name" value="SpoU_methylase"/>
    <property type="match status" value="1"/>
</dbReference>
<dbReference type="Pfam" id="PF08032">
    <property type="entry name" value="SpoU_sub_bind"/>
    <property type="match status" value="1"/>
</dbReference>
<dbReference type="Gene3D" id="3.40.1280.10">
    <property type="match status" value="1"/>
</dbReference>
<dbReference type="CDD" id="cd18103">
    <property type="entry name" value="SpoU-like_RlmB"/>
    <property type="match status" value="1"/>
</dbReference>
<keyword evidence="2 6" id="KW-0489">Methyltransferase</keyword>
<sequence>MPKFSRSNSPSRSSKKPSNRSKSGERDNNKSSRFSDDRKPSRFSDDRKPSRFSDDRKSSRFSDDRKPSRFSDDRKPSRFSDDRKPSRFSDDRKPSRFSDDRKPSRFSDDRKPSRFSDDRNSSRFSDDRKPSRFSDDRNSSRFSDDRNSSRFSDDRKPSRFSDDRKPSRFSDDRKPSRFSDDRKPSRFSDDRKSSRFSDDRKSYRFSDEQSDNYRKSAQDRKESFASSQPEQLTREKPSKFLDERQPQTHRHSLHSPHKSQRFIEESKPEFTDESVESFDVENELIYGRRTVQSALENERSLSRIWVVSQLKSDPRFFGLLQTAKANGAILNEVTYQRLDQVTQGANHQGIAAQISPYSYKDLNELIETAKATSSQPVVIVADGIQDPHNLGAIIRTAEAIGAQGLIVPQRRAVGVTSTVMKVAAGSLETFPVTRVINLSRALEDLKAAGFWIYGTSATATETLPTVKFNGAIALVVGNEGEGLSHLIEQKCDVLVSIPLSGETASLNVSVATGMALYEIYRQRNFQASDFS</sequence>
<evidence type="ECO:0000259" key="5">
    <source>
        <dbReference type="SMART" id="SM00967"/>
    </source>
</evidence>
<dbReference type="GO" id="GO:0006396">
    <property type="term" value="P:RNA processing"/>
    <property type="evidence" value="ECO:0007669"/>
    <property type="project" value="InterPro"/>
</dbReference>
<dbReference type="InterPro" id="IPR029028">
    <property type="entry name" value="Alpha/beta_knot_MTases"/>
</dbReference>
<evidence type="ECO:0000256" key="3">
    <source>
        <dbReference type="ARBA" id="ARBA00022679"/>
    </source>
</evidence>
<dbReference type="InterPro" id="IPR029064">
    <property type="entry name" value="Ribosomal_eL30-like_sf"/>
</dbReference>
<dbReference type="OrthoDB" id="9794400at2"/>
<comment type="similarity">
    <text evidence="1">Belongs to the class IV-like SAM-binding methyltransferase superfamily. RNA methyltransferase TrmH family.</text>
</comment>
<feature type="compositionally biased region" description="Basic and acidic residues" evidence="4">
    <location>
        <begin position="22"/>
        <end position="223"/>
    </location>
</feature>
<keyword evidence="3 6" id="KW-0808">Transferase</keyword>
<proteinExistence type="inferred from homology"/>
<gene>
    <name evidence="6" type="ORF">PL9214650657</name>
</gene>
<evidence type="ECO:0000313" key="6">
    <source>
        <dbReference type="EMBL" id="CUR35218.1"/>
    </source>
</evidence>
<feature type="region of interest" description="Disordered" evidence="4">
    <location>
        <begin position="1"/>
        <end position="274"/>
    </location>
</feature>
<organism evidence="6 7">
    <name type="scientific">Planktothrix tepida PCC 9214</name>
    <dbReference type="NCBI Taxonomy" id="671072"/>
    <lineage>
        <taxon>Bacteria</taxon>
        <taxon>Bacillati</taxon>
        <taxon>Cyanobacteriota</taxon>
        <taxon>Cyanophyceae</taxon>
        <taxon>Oscillatoriophycideae</taxon>
        <taxon>Oscillatoriales</taxon>
        <taxon>Microcoleaceae</taxon>
        <taxon>Planktothrix</taxon>
    </lineage>
</organism>
<dbReference type="InterPro" id="IPR013123">
    <property type="entry name" value="SpoU_subst-bd"/>
</dbReference>
<dbReference type="FunFam" id="3.40.1280.10:FF:000008">
    <property type="entry name" value="Group 3 RNA methyltransferase TrmH"/>
    <property type="match status" value="1"/>
</dbReference>
<dbReference type="Proteomes" id="UP000184315">
    <property type="component" value="Unassembled WGS sequence"/>
</dbReference>
<feature type="compositionally biased region" description="Low complexity" evidence="4">
    <location>
        <begin position="1"/>
        <end position="12"/>
    </location>
</feature>
<dbReference type="InterPro" id="IPR001537">
    <property type="entry name" value="SpoU_MeTrfase"/>
</dbReference>
<dbReference type="GO" id="GO:0005829">
    <property type="term" value="C:cytosol"/>
    <property type="evidence" value="ECO:0007669"/>
    <property type="project" value="TreeGrafter"/>
</dbReference>
<evidence type="ECO:0000256" key="1">
    <source>
        <dbReference type="ARBA" id="ARBA00007228"/>
    </source>
</evidence>
<reference evidence="7" key="1">
    <citation type="submission" date="2015-10" db="EMBL/GenBank/DDBJ databases">
        <authorList>
            <person name="Regsiter A."/>
            <person name="william w."/>
        </authorList>
    </citation>
    <scope>NUCLEOTIDE SEQUENCE [LARGE SCALE GENOMIC DNA]</scope>
</reference>
<accession>A0A1J1LT85</accession>
<evidence type="ECO:0000256" key="4">
    <source>
        <dbReference type="SAM" id="MobiDB-lite"/>
    </source>
</evidence>
<keyword evidence="7" id="KW-1185">Reference proteome</keyword>
<dbReference type="STRING" id="671072.PL9214650657"/>